<dbReference type="InterPro" id="IPR051496">
    <property type="entry name" value="H-rev107_PLA/AT"/>
</dbReference>
<dbReference type="AlphaFoldDB" id="A0A915EB62"/>
<evidence type="ECO:0000256" key="4">
    <source>
        <dbReference type="ARBA" id="ARBA00023098"/>
    </source>
</evidence>
<evidence type="ECO:0000313" key="7">
    <source>
        <dbReference type="WBParaSite" id="jg4799"/>
    </source>
</evidence>
<dbReference type="GO" id="GO:0008970">
    <property type="term" value="F:phospholipase A1 activity"/>
    <property type="evidence" value="ECO:0007669"/>
    <property type="project" value="TreeGrafter"/>
</dbReference>
<name>A0A915EB62_9BILA</name>
<dbReference type="PROSITE" id="PS51934">
    <property type="entry name" value="LRAT"/>
    <property type="match status" value="1"/>
</dbReference>
<keyword evidence="3" id="KW-0378">Hydrolase</keyword>
<dbReference type="GO" id="GO:0016410">
    <property type="term" value="F:N-acyltransferase activity"/>
    <property type="evidence" value="ECO:0007669"/>
    <property type="project" value="TreeGrafter"/>
</dbReference>
<accession>A0A915EB62</accession>
<evidence type="ECO:0000313" key="6">
    <source>
        <dbReference type="Proteomes" id="UP000887574"/>
    </source>
</evidence>
<proteinExistence type="inferred from homology"/>
<dbReference type="WBParaSite" id="jg4799">
    <property type="protein sequence ID" value="jg4799"/>
    <property type="gene ID" value="jg4799"/>
</dbReference>
<comment type="similarity">
    <text evidence="1">Belongs to the H-rev107 family.</text>
</comment>
<keyword evidence="2" id="KW-0808">Transferase</keyword>
<dbReference type="GO" id="GO:0070292">
    <property type="term" value="P:N-acylphosphatidylethanolamine metabolic process"/>
    <property type="evidence" value="ECO:0007669"/>
    <property type="project" value="TreeGrafter"/>
</dbReference>
<dbReference type="GO" id="GO:0004623">
    <property type="term" value="F:phospholipase A2 activity"/>
    <property type="evidence" value="ECO:0007669"/>
    <property type="project" value="TreeGrafter"/>
</dbReference>
<evidence type="ECO:0000259" key="5">
    <source>
        <dbReference type="PROSITE" id="PS51934"/>
    </source>
</evidence>
<keyword evidence="4" id="KW-0443">Lipid metabolism</keyword>
<dbReference type="InterPro" id="IPR007053">
    <property type="entry name" value="LRAT_dom"/>
</dbReference>
<protein>
    <submittedName>
        <fullName evidence="7">LRAT domain-containing protein</fullName>
    </submittedName>
</protein>
<evidence type="ECO:0000256" key="1">
    <source>
        <dbReference type="ARBA" id="ARBA00007824"/>
    </source>
</evidence>
<dbReference type="PANTHER" id="PTHR13943">
    <property type="entry name" value="HRAS-LIKE SUPPRESSOR - RELATED"/>
    <property type="match status" value="1"/>
</dbReference>
<keyword evidence="6" id="KW-1185">Reference proteome</keyword>
<evidence type="ECO:0000256" key="3">
    <source>
        <dbReference type="ARBA" id="ARBA00022801"/>
    </source>
</evidence>
<dbReference type="Proteomes" id="UP000887574">
    <property type="component" value="Unplaced"/>
</dbReference>
<feature type="domain" description="LRAT" evidence="5">
    <location>
        <begin position="64"/>
        <end position="189"/>
    </location>
</feature>
<dbReference type="PANTHER" id="PTHR13943:SF77">
    <property type="entry name" value="LRAT DOMAIN-CONTAINING PROTEIN"/>
    <property type="match status" value="1"/>
</dbReference>
<reference evidence="7" key="1">
    <citation type="submission" date="2022-11" db="UniProtKB">
        <authorList>
            <consortium name="WormBaseParasite"/>
        </authorList>
    </citation>
    <scope>IDENTIFICATION</scope>
</reference>
<sequence length="330" mass="36922">MAQVFQSPHIQLPHLQECREEIPAELLLLSEEQESEPLPPFKDFEWRRAEEVARTLRIGDLIEFQRIEDKRYIHWAVYIGLCNGGVKSVVHYSPGDGRDFENKAGNGTGAGACGESEFTIVRIYPFFETAGQSLCRVNNSADTKAPAFTPEEIKERALSKVGSKGYSMFFNNCEHFAKWCRNNCSESEQATFYSRIVGSDPMSSTAESSPLSQSSVGSKARVVSRRGQIWSNFTEEIDATGCTIVVCRECFQASIYGKHTFVSLEEEASNKEQPAAKLRRFDITLTPRTKSEKIQEALTSALAISGYSISMFVHPLMRALFTALNLNVEV</sequence>
<dbReference type="GO" id="GO:0005737">
    <property type="term" value="C:cytoplasm"/>
    <property type="evidence" value="ECO:0007669"/>
    <property type="project" value="TreeGrafter"/>
</dbReference>
<organism evidence="6 7">
    <name type="scientific">Ditylenchus dipsaci</name>
    <dbReference type="NCBI Taxonomy" id="166011"/>
    <lineage>
        <taxon>Eukaryota</taxon>
        <taxon>Metazoa</taxon>
        <taxon>Ecdysozoa</taxon>
        <taxon>Nematoda</taxon>
        <taxon>Chromadorea</taxon>
        <taxon>Rhabditida</taxon>
        <taxon>Tylenchina</taxon>
        <taxon>Tylenchomorpha</taxon>
        <taxon>Sphaerularioidea</taxon>
        <taxon>Anguinidae</taxon>
        <taxon>Anguininae</taxon>
        <taxon>Ditylenchus</taxon>
    </lineage>
</organism>
<dbReference type="Pfam" id="PF04970">
    <property type="entry name" value="LRAT"/>
    <property type="match status" value="1"/>
</dbReference>
<dbReference type="Gene3D" id="3.90.1720.10">
    <property type="entry name" value="endopeptidase domain like (from Nostoc punctiforme)"/>
    <property type="match status" value="1"/>
</dbReference>
<evidence type="ECO:0000256" key="2">
    <source>
        <dbReference type="ARBA" id="ARBA00022679"/>
    </source>
</evidence>